<reference evidence="4" key="1">
    <citation type="journal article" date="2019" name="Int. J. Syst. Evol. Microbiol.">
        <title>The Global Catalogue of Microorganisms (GCM) 10K type strain sequencing project: providing services to taxonomists for standard genome sequencing and annotation.</title>
        <authorList>
            <consortium name="The Broad Institute Genomics Platform"/>
            <consortium name="The Broad Institute Genome Sequencing Center for Infectious Disease"/>
            <person name="Wu L."/>
            <person name="Ma J."/>
        </authorList>
    </citation>
    <scope>NUCLEOTIDE SEQUENCE [LARGE SCALE GENOMIC DNA]</scope>
    <source>
        <strain evidence="4">CGMCC 4.7645</strain>
    </source>
</reference>
<dbReference type="EMBL" id="JBHUKR010000007">
    <property type="protein sequence ID" value="MFD2418273.1"/>
    <property type="molecule type" value="Genomic_DNA"/>
</dbReference>
<keyword evidence="1" id="KW-0732">Signal</keyword>
<comment type="caution">
    <text evidence="3">The sequence shown here is derived from an EMBL/GenBank/DDBJ whole genome shotgun (WGS) entry which is preliminary data.</text>
</comment>
<feature type="domain" description="L,D-TPase catalytic" evidence="2">
    <location>
        <begin position="68"/>
        <end position="217"/>
    </location>
</feature>
<dbReference type="Proteomes" id="UP001597417">
    <property type="component" value="Unassembled WGS sequence"/>
</dbReference>
<dbReference type="PANTHER" id="PTHR38589:SF1">
    <property type="entry name" value="BLR0621 PROTEIN"/>
    <property type="match status" value="1"/>
</dbReference>
<organism evidence="3 4">
    <name type="scientific">Amycolatopsis pigmentata</name>
    <dbReference type="NCBI Taxonomy" id="450801"/>
    <lineage>
        <taxon>Bacteria</taxon>
        <taxon>Bacillati</taxon>
        <taxon>Actinomycetota</taxon>
        <taxon>Actinomycetes</taxon>
        <taxon>Pseudonocardiales</taxon>
        <taxon>Pseudonocardiaceae</taxon>
        <taxon>Amycolatopsis</taxon>
    </lineage>
</organism>
<dbReference type="InterPro" id="IPR005490">
    <property type="entry name" value="LD_TPept_cat_dom"/>
</dbReference>
<feature type="signal peptide" evidence="1">
    <location>
        <begin position="1"/>
        <end position="25"/>
    </location>
</feature>
<name>A0ABW5FTZ0_9PSEU</name>
<proteinExistence type="predicted"/>
<gene>
    <name evidence="3" type="ORF">ACFSXZ_18275</name>
</gene>
<evidence type="ECO:0000313" key="4">
    <source>
        <dbReference type="Proteomes" id="UP001597417"/>
    </source>
</evidence>
<dbReference type="PANTHER" id="PTHR38589">
    <property type="entry name" value="BLR0621 PROTEIN"/>
    <property type="match status" value="1"/>
</dbReference>
<accession>A0ABW5FTZ0</accession>
<keyword evidence="4" id="KW-1185">Reference proteome</keyword>
<evidence type="ECO:0000256" key="1">
    <source>
        <dbReference type="SAM" id="SignalP"/>
    </source>
</evidence>
<dbReference type="RefSeq" id="WP_378266220.1">
    <property type="nucleotide sequence ID" value="NZ_JBHUKR010000007.1"/>
</dbReference>
<sequence>MLARLTVAAATAAVLLTARPSAVSAQGADPLPLPYTGNAEQVVAVVADSSSATTAVLTAWQRSGPSSDDWTVAYGPVKAFVGSDGVGQASETTSKTPAGVWTLTEAFGIQANDGTRLPYRQVGTSDWWVSDVKSPLYNTYYHCDPGTCPFNESAGEDLGEVGPAYDHAVVIDYNRTPVVPGAGSAFFLHVSNGRPTAGCVAIPADDLKAVMAWLDPVKHPVTDIGVR</sequence>
<dbReference type="Pfam" id="PF03734">
    <property type="entry name" value="YkuD"/>
    <property type="match status" value="1"/>
</dbReference>
<evidence type="ECO:0000313" key="3">
    <source>
        <dbReference type="EMBL" id="MFD2418273.1"/>
    </source>
</evidence>
<protein>
    <submittedName>
        <fullName evidence="3">L,D-transpeptidase</fullName>
    </submittedName>
</protein>
<feature type="chain" id="PRO_5047541849" evidence="1">
    <location>
        <begin position="26"/>
        <end position="227"/>
    </location>
</feature>
<evidence type="ECO:0000259" key="2">
    <source>
        <dbReference type="Pfam" id="PF03734"/>
    </source>
</evidence>